<evidence type="ECO:0000256" key="12">
    <source>
        <dbReference type="SAM" id="MobiDB-lite"/>
    </source>
</evidence>
<evidence type="ECO:0000313" key="14">
    <source>
        <dbReference type="EMBL" id="GCE98756.1"/>
    </source>
</evidence>
<evidence type="ECO:0000313" key="15">
    <source>
        <dbReference type="Proteomes" id="UP000301737"/>
    </source>
</evidence>
<evidence type="ECO:0000256" key="8">
    <source>
        <dbReference type="ARBA" id="ARBA00023242"/>
    </source>
</evidence>
<dbReference type="SMART" id="SM00533">
    <property type="entry name" value="MUTSd"/>
    <property type="match status" value="1"/>
</dbReference>
<dbReference type="InterPro" id="IPR007860">
    <property type="entry name" value="DNA_mmatch_repair_MutS_con_dom"/>
</dbReference>
<dbReference type="EMBL" id="BIMX01000006">
    <property type="protein sequence ID" value="GCE98756.1"/>
    <property type="molecule type" value="Genomic_DNA"/>
</dbReference>
<evidence type="ECO:0000256" key="1">
    <source>
        <dbReference type="ARBA" id="ARBA00004123"/>
    </source>
</evidence>
<dbReference type="SUPFAM" id="SSF53150">
    <property type="entry name" value="DNA repair protein MutS, domain II"/>
    <property type="match status" value="1"/>
</dbReference>
<dbReference type="GO" id="GO:0140664">
    <property type="term" value="F:ATP-dependent DNA damage sensor activity"/>
    <property type="evidence" value="ECO:0007669"/>
    <property type="project" value="InterPro"/>
</dbReference>
<dbReference type="Pfam" id="PF00488">
    <property type="entry name" value="MutS_V"/>
    <property type="match status" value="1"/>
</dbReference>
<name>A0A4C2E614_9SACH</name>
<dbReference type="GO" id="GO:0005524">
    <property type="term" value="F:ATP binding"/>
    <property type="evidence" value="ECO:0007669"/>
    <property type="project" value="UniProtKB-UniRule"/>
</dbReference>
<evidence type="ECO:0000256" key="4">
    <source>
        <dbReference type="ARBA" id="ARBA00022763"/>
    </source>
</evidence>
<keyword evidence="3 9" id="KW-0547">Nucleotide-binding</keyword>
<feature type="region of interest" description="Disordered" evidence="12">
    <location>
        <begin position="1"/>
        <end position="280"/>
    </location>
</feature>
<dbReference type="GO" id="GO:0006298">
    <property type="term" value="P:mismatch repair"/>
    <property type="evidence" value="ECO:0007669"/>
    <property type="project" value="InterPro"/>
</dbReference>
<dbReference type="Pfam" id="PF01624">
    <property type="entry name" value="MutS_I"/>
    <property type="match status" value="1"/>
</dbReference>
<keyword evidence="5 9" id="KW-0067">ATP-binding</keyword>
<keyword evidence="11" id="KW-0175">Coiled coil</keyword>
<feature type="compositionally biased region" description="Basic residues" evidence="12">
    <location>
        <begin position="230"/>
        <end position="240"/>
    </location>
</feature>
<organism evidence="14 15">
    <name type="scientific">Zygosaccharomyces mellis</name>
    <dbReference type="NCBI Taxonomy" id="42258"/>
    <lineage>
        <taxon>Eukaryota</taxon>
        <taxon>Fungi</taxon>
        <taxon>Dikarya</taxon>
        <taxon>Ascomycota</taxon>
        <taxon>Saccharomycotina</taxon>
        <taxon>Saccharomycetes</taxon>
        <taxon>Saccharomycetales</taxon>
        <taxon>Saccharomycetaceae</taxon>
        <taxon>Zygosaccharomyces</taxon>
    </lineage>
</organism>
<comment type="caution">
    <text evidence="14">The sequence shown here is derived from an EMBL/GenBank/DDBJ whole genome shotgun (WGS) entry which is preliminary data.</text>
</comment>
<proteinExistence type="inferred from homology"/>
<dbReference type="GO" id="GO:0030983">
    <property type="term" value="F:mismatched DNA binding"/>
    <property type="evidence" value="ECO:0007669"/>
    <property type="project" value="UniProtKB-UniRule"/>
</dbReference>
<keyword evidence="7 9" id="KW-0234">DNA repair</keyword>
<keyword evidence="4 9" id="KW-0227">DNA damage</keyword>
<feature type="compositionally biased region" description="Polar residues" evidence="12">
    <location>
        <begin position="1"/>
        <end position="39"/>
    </location>
</feature>
<comment type="function">
    <text evidence="9 10">Component of the post-replicative DNA mismatch repair system (MMR).</text>
</comment>
<dbReference type="Pfam" id="PF05192">
    <property type="entry name" value="MutS_III"/>
    <property type="match status" value="1"/>
</dbReference>
<comment type="subcellular location">
    <subcellularLocation>
        <location evidence="1">Nucleus</location>
    </subcellularLocation>
</comment>
<dbReference type="NCBIfam" id="NF003810">
    <property type="entry name" value="PRK05399.1"/>
    <property type="match status" value="1"/>
</dbReference>
<feature type="compositionally biased region" description="Acidic residues" evidence="12">
    <location>
        <begin position="205"/>
        <end position="214"/>
    </location>
</feature>
<protein>
    <recommendedName>
        <fullName evidence="9">DNA mismatch repair protein</fullName>
    </recommendedName>
</protein>
<feature type="coiled-coil region" evidence="11">
    <location>
        <begin position="768"/>
        <end position="795"/>
    </location>
</feature>
<gene>
    <name evidence="14" type="primary">MSH6</name>
    <name evidence="14" type="ORF">ZYGM_003887</name>
</gene>
<dbReference type="Gene3D" id="3.40.1170.10">
    <property type="entry name" value="DNA repair protein MutS, domain I"/>
    <property type="match status" value="1"/>
</dbReference>
<dbReference type="OrthoDB" id="10252754at2759"/>
<dbReference type="SUPFAM" id="SSF55271">
    <property type="entry name" value="DNA repair protein MutS, domain I"/>
    <property type="match status" value="1"/>
</dbReference>
<feature type="compositionally biased region" description="Polar residues" evidence="12">
    <location>
        <begin position="242"/>
        <end position="254"/>
    </location>
</feature>
<evidence type="ECO:0000256" key="3">
    <source>
        <dbReference type="ARBA" id="ARBA00022741"/>
    </source>
</evidence>
<dbReference type="InterPro" id="IPR017261">
    <property type="entry name" value="DNA_mismatch_repair_MutS/MSH"/>
</dbReference>
<feature type="domain" description="DNA mismatch repair proteins mutS family" evidence="13">
    <location>
        <begin position="1039"/>
        <end position="1055"/>
    </location>
</feature>
<dbReference type="InterPro" id="IPR016151">
    <property type="entry name" value="DNA_mismatch_repair_MutS_N"/>
</dbReference>
<reference evidence="14 15" key="1">
    <citation type="submission" date="2019-01" db="EMBL/GenBank/DDBJ databases">
        <title>Draft Genome Sequencing of Zygosaccharomyces mellis Ca-7.</title>
        <authorList>
            <person name="Shiwa Y."/>
            <person name="Kanesaki Y."/>
            <person name="Ishige T."/>
            <person name="Mura K."/>
            <person name="Hori T."/>
            <person name="Tamura T."/>
        </authorList>
    </citation>
    <scope>NUCLEOTIDE SEQUENCE [LARGE SCALE GENOMIC DNA]</scope>
    <source>
        <strain evidence="14 15">Ca-7</strain>
    </source>
</reference>
<evidence type="ECO:0000256" key="6">
    <source>
        <dbReference type="ARBA" id="ARBA00023125"/>
    </source>
</evidence>
<dbReference type="SUPFAM" id="SSF48334">
    <property type="entry name" value="DNA repair protein MutS, domain III"/>
    <property type="match status" value="1"/>
</dbReference>
<dbReference type="SMART" id="SM00534">
    <property type="entry name" value="MUTSac"/>
    <property type="match status" value="1"/>
</dbReference>
<dbReference type="Gene3D" id="1.10.1420.10">
    <property type="match status" value="2"/>
</dbReference>
<evidence type="ECO:0000256" key="2">
    <source>
        <dbReference type="ARBA" id="ARBA00006271"/>
    </source>
</evidence>
<dbReference type="AlphaFoldDB" id="A0A4C2E614"/>
<dbReference type="Proteomes" id="UP000301737">
    <property type="component" value="Unassembled WGS sequence"/>
</dbReference>
<dbReference type="FunFam" id="1.10.1420.10:FF:000019">
    <property type="entry name" value="DNA mismatch repair protein"/>
    <property type="match status" value="1"/>
</dbReference>
<dbReference type="PROSITE" id="PS00486">
    <property type="entry name" value="DNA_MISMATCH_REPAIR_2"/>
    <property type="match status" value="1"/>
</dbReference>
<dbReference type="GO" id="GO:0032301">
    <property type="term" value="C:MutSalpha complex"/>
    <property type="evidence" value="ECO:0007669"/>
    <property type="project" value="TreeGrafter"/>
</dbReference>
<dbReference type="InterPro" id="IPR007696">
    <property type="entry name" value="DNA_mismatch_repair_MutS_core"/>
</dbReference>
<dbReference type="InterPro" id="IPR036187">
    <property type="entry name" value="DNA_mismatch_repair_MutS_sf"/>
</dbReference>
<dbReference type="InterPro" id="IPR007695">
    <property type="entry name" value="DNA_mismatch_repair_MutS-lik_N"/>
</dbReference>
<dbReference type="InterPro" id="IPR027417">
    <property type="entry name" value="P-loop_NTPase"/>
</dbReference>
<dbReference type="InterPro" id="IPR045076">
    <property type="entry name" value="MutS"/>
</dbReference>
<dbReference type="SUPFAM" id="SSF52540">
    <property type="entry name" value="P-loop containing nucleoside triphosphate hydrolases"/>
    <property type="match status" value="1"/>
</dbReference>
<evidence type="ECO:0000256" key="5">
    <source>
        <dbReference type="ARBA" id="ARBA00022840"/>
    </source>
</evidence>
<dbReference type="Gene3D" id="3.40.50.300">
    <property type="entry name" value="P-loop containing nucleotide triphosphate hydrolases"/>
    <property type="match status" value="1"/>
</dbReference>
<evidence type="ECO:0000256" key="9">
    <source>
        <dbReference type="PIRNR" id="PIRNR037677"/>
    </source>
</evidence>
<accession>A0A4C2E614</accession>
<keyword evidence="8" id="KW-0539">Nucleus</keyword>
<evidence type="ECO:0000256" key="7">
    <source>
        <dbReference type="ARBA" id="ARBA00023204"/>
    </source>
</evidence>
<keyword evidence="6 9" id="KW-0238">DNA-binding</keyword>
<dbReference type="PANTHER" id="PTHR11361:SF148">
    <property type="entry name" value="DNA MISMATCH REPAIR PROTEIN MSH6"/>
    <property type="match status" value="1"/>
</dbReference>
<feature type="compositionally biased region" description="Low complexity" evidence="12">
    <location>
        <begin position="80"/>
        <end position="93"/>
    </location>
</feature>
<dbReference type="InterPro" id="IPR007861">
    <property type="entry name" value="DNA_mismatch_repair_MutS_clamp"/>
</dbReference>
<evidence type="ECO:0000256" key="11">
    <source>
        <dbReference type="SAM" id="Coils"/>
    </source>
</evidence>
<keyword evidence="15" id="KW-1185">Reference proteome</keyword>
<dbReference type="Pfam" id="PF05188">
    <property type="entry name" value="MutS_II"/>
    <property type="match status" value="1"/>
</dbReference>
<dbReference type="InterPro" id="IPR000432">
    <property type="entry name" value="DNA_mismatch_repair_MutS_C"/>
</dbReference>
<dbReference type="GO" id="GO:0016887">
    <property type="term" value="F:ATP hydrolysis activity"/>
    <property type="evidence" value="ECO:0007669"/>
    <property type="project" value="UniProtKB-ARBA"/>
</dbReference>
<feature type="compositionally biased region" description="Acidic residues" evidence="12">
    <location>
        <begin position="141"/>
        <end position="153"/>
    </location>
</feature>
<dbReference type="PANTHER" id="PTHR11361">
    <property type="entry name" value="DNA MISMATCH REPAIR PROTEIN MUTS FAMILY MEMBER"/>
    <property type="match status" value="1"/>
</dbReference>
<evidence type="ECO:0000256" key="10">
    <source>
        <dbReference type="RuleBase" id="RU003756"/>
    </source>
</evidence>
<dbReference type="InterPro" id="IPR036678">
    <property type="entry name" value="MutS_con_dom_sf"/>
</dbReference>
<dbReference type="PIRSF" id="PIRSF037677">
    <property type="entry name" value="DNA_mis_repair_Msh6"/>
    <property type="match status" value="1"/>
</dbReference>
<feature type="compositionally biased region" description="Acidic residues" evidence="12">
    <location>
        <begin position="115"/>
        <end position="125"/>
    </location>
</feature>
<comment type="similarity">
    <text evidence="2 9 10">Belongs to the DNA mismatch repair MutS family.</text>
</comment>
<dbReference type="FunFam" id="3.40.1170.10:FF:000002">
    <property type="entry name" value="DNA mismatch repair protein"/>
    <property type="match status" value="1"/>
</dbReference>
<dbReference type="FunFam" id="3.40.50.300:FF:000771">
    <property type="entry name" value="DNA mismatch repair protein"/>
    <property type="match status" value="1"/>
</dbReference>
<sequence length="1221" mass="137529">MTSTTPKGPGSSQKKMKQTTLLSFFSKQPSTPSPTAQKTKSTKDTKSIESQSPNVDEPTKKNSSNKLLFIGQNEEDSFVTANDSATNDNSNTNQAEGAHSLTPEPSGDANKSAGDTDETTNDEDKDTATPFKRRRKNVSYAEDEDDEEEEDEEGSPKGRKKSKVLSDDEDAYVPKDQSEDESDFIDDDVEEEKVNDDDRSSNNGDDVDDDDDEILSLAKKPKTKVEAVKKPNRIPARKPPVRTSSPPKHSTFNKQNEERYQWLVDERDAQRRPKDDPEYDPRTLYIPSSAWSKFTPFEKQYWEIKSAMWDCIVFFKKGKFFELYEKDAALANNLFDWRIAGGGRANMQLAGIPEMSFDYWAAQFIQYGYKVAKVDQRESMLAKEMREGSKGIVQRELQCVLTSGTLTDGNMLQSDLATYCLAVKEESGNFYDLENGQDLTDTIGRKLFGVAFIDTSTGEIELIEFEDDNECTKLDTIMSQLNPKEIIMQKSNLSSLAHKVIKYNAAPNAIFNYVKPLEEFYDFEKTFDELTSSEHKYFPDMNHWPLVLKMYYEKGKKIGFSAFGGLLHYLKWLKLDESLISIGNIREYNPIKSQNSLVLDGVTLQNLEIFTNSFDGTDKGTLFKLFNKALTPMGKRMMKKWLMHPLLHKSDIEMRLDTVDCLLSDNDLRDLLETALVKLPDLERLLARVHSGSLNVMNFDKVIQGFEVISKLIKDLSNYKLKGSLASYMSTIPTSMFDDVENWANAFDRTKAITEGILVPHKGVEPDFDESLDKIKELENELDDLLRAYRKQFKCSSVQYKDSGKEIYLIEVPISATKHVPSDWMQMGANKNFKRYYSNEVKQLARSVAEARELHKALEEDLKNRLCRKFDTRYDTSWLPTIHAISNMDCLLALVRTSESLGFPSCRPELVDERNTTTGVAQNGFLKFKSLRHPCFNLSTTNPKEFIPNDVELGKDFPQIGLLTGANAAGKSTILRMTCTAVIMAQMGCYVPCESAIMSPMDKIMTRLGANDNIMQGKSTFFVELSETKKIMDLATNRSLLVLDELGRGGSSSDGFAIAEAVLHHAATHAQSLGFFATHYATLGHSFKNHSMIRPLRMGILVDEDTRKVTFLYKLEEGQSEGSFGMHVASMCGIPKEVVDNAQVAADTLEHTSKLIKERKSAHEETNGLIPLGLQSDFARLAFGGGLNNDKLSTGENVLVYDSNVKRNVLNIIFGIVDKLD</sequence>
<feature type="compositionally biased region" description="Acidic residues" evidence="12">
    <location>
        <begin position="178"/>
        <end position="195"/>
    </location>
</feature>
<evidence type="ECO:0000259" key="13">
    <source>
        <dbReference type="PROSITE" id="PS00486"/>
    </source>
</evidence>
<dbReference type="Pfam" id="PF05190">
    <property type="entry name" value="MutS_IV"/>
    <property type="match status" value="1"/>
</dbReference>
<dbReference type="Gene3D" id="3.30.420.110">
    <property type="entry name" value="MutS, connector domain"/>
    <property type="match status" value="1"/>
</dbReference>
<feature type="compositionally biased region" description="Basic and acidic residues" evidence="12">
    <location>
        <begin position="255"/>
        <end position="280"/>
    </location>
</feature>